<evidence type="ECO:0000313" key="2">
    <source>
        <dbReference type="Proteomes" id="UP000034228"/>
    </source>
</evidence>
<sequence length="62" mass="6819">MIMRKTLFWFTLVLGLLLVSPLHAEPLTGKWRGKLQISPQDALILYQAIIGTDIAANIAVTG</sequence>
<evidence type="ECO:0000313" key="1">
    <source>
        <dbReference type="EMBL" id="KKO46632.1"/>
    </source>
</evidence>
<organism evidence="1 2">
    <name type="scientific">Arsukibacterium ikkense</name>
    <dbReference type="NCBI Taxonomy" id="336831"/>
    <lineage>
        <taxon>Bacteria</taxon>
        <taxon>Pseudomonadati</taxon>
        <taxon>Pseudomonadota</taxon>
        <taxon>Gammaproteobacteria</taxon>
        <taxon>Chromatiales</taxon>
        <taxon>Chromatiaceae</taxon>
        <taxon>Arsukibacterium</taxon>
    </lineage>
</organism>
<proteinExistence type="predicted"/>
<gene>
    <name evidence="1" type="ORF">WG68_04920</name>
</gene>
<reference evidence="1 2" key="1">
    <citation type="submission" date="2015-03" db="EMBL/GenBank/DDBJ databases">
        <title>Draft genome sequences of two protease-producing strains of Arsukibacterium isolated from two cold and alkaline environments.</title>
        <authorList>
            <person name="Lylloff J.E."/>
            <person name="Skov L.B."/>
            <person name="Jepsen M."/>
            <person name="Hallin P.F."/>
            <person name="Sorensen S.J."/>
            <person name="Stougaard P."/>
            <person name="Glaring M.A."/>
        </authorList>
    </citation>
    <scope>NUCLEOTIDE SEQUENCE [LARGE SCALE GENOMIC DNA]</scope>
    <source>
        <strain evidence="1 2">GCM72</strain>
    </source>
</reference>
<dbReference type="STRING" id="336831.WG68_04920"/>
<comment type="caution">
    <text evidence="1">The sequence shown here is derived from an EMBL/GenBank/DDBJ whole genome shotgun (WGS) entry which is preliminary data.</text>
</comment>
<accession>A0A0M2V734</accession>
<dbReference type="EMBL" id="LAHO01000003">
    <property type="protein sequence ID" value="KKO46632.1"/>
    <property type="molecule type" value="Genomic_DNA"/>
</dbReference>
<dbReference type="Proteomes" id="UP000034228">
    <property type="component" value="Unassembled WGS sequence"/>
</dbReference>
<name>A0A0M2V734_9GAMM</name>
<protein>
    <submittedName>
        <fullName evidence="1">Uncharacterized protein</fullName>
    </submittedName>
</protein>
<dbReference type="AlphaFoldDB" id="A0A0M2V734"/>
<keyword evidence="2" id="KW-1185">Reference proteome</keyword>